<evidence type="ECO:0000256" key="6">
    <source>
        <dbReference type="ARBA" id="ARBA00038076"/>
    </source>
</evidence>
<dbReference type="GO" id="GO:0005886">
    <property type="term" value="C:plasma membrane"/>
    <property type="evidence" value="ECO:0007669"/>
    <property type="project" value="UniProtKB-SubCell"/>
</dbReference>
<evidence type="ECO:0000256" key="2">
    <source>
        <dbReference type="ARBA" id="ARBA00022475"/>
    </source>
</evidence>
<dbReference type="NCBIfam" id="TIGR03434">
    <property type="entry name" value="ADOP"/>
    <property type="match status" value="1"/>
</dbReference>
<feature type="transmembrane region" description="Helical" evidence="7">
    <location>
        <begin position="821"/>
        <end position="846"/>
    </location>
</feature>
<keyword evidence="5 7" id="KW-0472">Membrane</keyword>
<name>A0A7W8MQS5_9BACT</name>
<feature type="transmembrane region" description="Helical" evidence="7">
    <location>
        <begin position="852"/>
        <end position="874"/>
    </location>
</feature>
<comment type="caution">
    <text evidence="10">The sequence shown here is derived from an EMBL/GenBank/DDBJ whole genome shotgun (WGS) entry which is preliminary data.</text>
</comment>
<gene>
    <name evidence="10" type="ORF">HDF09_001192</name>
</gene>
<feature type="domain" description="MacB-like periplasmic core" evidence="9">
    <location>
        <begin position="508"/>
        <end position="719"/>
    </location>
</feature>
<dbReference type="EMBL" id="JACHDY010000001">
    <property type="protein sequence ID" value="MBB5316542.1"/>
    <property type="molecule type" value="Genomic_DNA"/>
</dbReference>
<evidence type="ECO:0000256" key="1">
    <source>
        <dbReference type="ARBA" id="ARBA00004651"/>
    </source>
</evidence>
<dbReference type="NCBIfam" id="NF038403">
    <property type="entry name" value="perm_prefix_1"/>
    <property type="match status" value="1"/>
</dbReference>
<dbReference type="PANTHER" id="PTHR30572">
    <property type="entry name" value="MEMBRANE COMPONENT OF TRANSPORTER-RELATED"/>
    <property type="match status" value="1"/>
</dbReference>
<feature type="domain" description="MacB-like periplasmic core" evidence="9">
    <location>
        <begin position="98"/>
        <end position="318"/>
    </location>
</feature>
<dbReference type="PANTHER" id="PTHR30572:SF4">
    <property type="entry name" value="ABC TRANSPORTER PERMEASE YTRF"/>
    <property type="match status" value="1"/>
</dbReference>
<evidence type="ECO:0000256" key="3">
    <source>
        <dbReference type="ARBA" id="ARBA00022692"/>
    </source>
</evidence>
<evidence type="ECO:0000259" key="8">
    <source>
        <dbReference type="Pfam" id="PF02687"/>
    </source>
</evidence>
<dbReference type="GO" id="GO:0022857">
    <property type="term" value="F:transmembrane transporter activity"/>
    <property type="evidence" value="ECO:0007669"/>
    <property type="project" value="TreeGrafter"/>
</dbReference>
<feature type="domain" description="ABC3 transporter permease C-terminal" evidence="8">
    <location>
        <begin position="359"/>
        <end position="472"/>
    </location>
</feature>
<sequence>MRWIQRLRMAMLMLFRRNSETARLDQEMQFHLDQQISENIAGGMAPAEARSAALRTFGNPTLLHDQARSTWSWNWLEKFARDIRYGARTLRRSPGFAIVAVLVMALGIGATTSLFTIVRAVLLKPLPFHDPNNLVMVYEHFHNFELGDGFNVVAPGDFHDWRAHTNGYQDMAAWRDYGFNLAGEHAELPEVVQAAGGSWNLFPLLGIQMAHGRSFTPEEDQVGANHVVLLTWNIFQRRFAGDASIIGKQVRLDSNPYTVTGVLPASFTYPDARTQVWVPYAQTLNARQYDAHDNHQSHVIARLKPGVTAASALEQVSALQYQLHLANASKPVAESAVSRPMIDDVVLDIKTPLTVLFCAVGCMLLIACLNVSNLFVARSAARRKEIAVRGALGGTRLALIREQMTESLLICAAGGVLGLAISALTTRWLATHWTTLPRAEIVRMDTTVLAFSMGLVVLTALLAGLLPAISATGKMTFGLLQESSRSVGGSTSRATMRKTLLAVEIALTVILLFSAGLLFKSFMHLRTTDLGCVTDRVLTIKYGLPENQYNTREKVVAFHESLLEKVRRLPGVTSAALVSTPPGGGYEGDDVFTIPEHPPAASVLQDDAIYRSADPEYFKVMQIPLISGRVFTDQERLTRDHYLVVSKKFADQYFSRDNPIGRHIRVSWDTPEPENYEIIGVVGDTVYDVAEPIKPTMYFPVLSGLPNQVSSSTIMVRTAGDPLLLSVPVQKQVAALDPSLPVYDVLTMQQILGKTTASQSFSATLTLAFALLSLLLAAIGLYGVLSYLIAQRITEIGIRIALGAQRSQVLRLVLFDGLRPVFLGLLIGLAGGAVAGTLIRSILFGTSPYDPVVFAAMIGSLLLTAVAACAIPAIRALKIDPMQALRTE</sequence>
<keyword evidence="4 7" id="KW-1133">Transmembrane helix</keyword>
<dbReference type="InterPro" id="IPR017800">
    <property type="entry name" value="ADOP"/>
</dbReference>
<protein>
    <submittedName>
        <fullName evidence="10">Permease</fullName>
    </submittedName>
</protein>
<evidence type="ECO:0000256" key="4">
    <source>
        <dbReference type="ARBA" id="ARBA00022989"/>
    </source>
</evidence>
<evidence type="ECO:0000259" key="9">
    <source>
        <dbReference type="Pfam" id="PF12704"/>
    </source>
</evidence>
<accession>A0A7W8MQS5</accession>
<dbReference type="Proteomes" id="UP000568106">
    <property type="component" value="Unassembled WGS sequence"/>
</dbReference>
<dbReference type="InterPro" id="IPR003838">
    <property type="entry name" value="ABC3_permease_C"/>
</dbReference>
<evidence type="ECO:0000256" key="7">
    <source>
        <dbReference type="SAM" id="Phobius"/>
    </source>
</evidence>
<keyword evidence="3 7" id="KW-0812">Transmembrane</keyword>
<feature type="domain" description="ABC3 transporter permease C-terminal" evidence="8">
    <location>
        <begin position="768"/>
        <end position="881"/>
    </location>
</feature>
<feature type="transmembrane region" description="Helical" evidence="7">
    <location>
        <begin position="353"/>
        <end position="376"/>
    </location>
</feature>
<dbReference type="InterPro" id="IPR047928">
    <property type="entry name" value="Perm_prefix_1"/>
</dbReference>
<feature type="transmembrane region" description="Helical" evidence="7">
    <location>
        <begin position="96"/>
        <end position="122"/>
    </location>
</feature>
<evidence type="ECO:0000313" key="11">
    <source>
        <dbReference type="Proteomes" id="UP000568106"/>
    </source>
</evidence>
<feature type="transmembrane region" description="Helical" evidence="7">
    <location>
        <begin position="449"/>
        <end position="469"/>
    </location>
</feature>
<keyword evidence="2" id="KW-1003">Cell membrane</keyword>
<keyword evidence="11" id="KW-1185">Reference proteome</keyword>
<evidence type="ECO:0000256" key="5">
    <source>
        <dbReference type="ARBA" id="ARBA00023136"/>
    </source>
</evidence>
<reference evidence="10" key="1">
    <citation type="submission" date="2020-08" db="EMBL/GenBank/DDBJ databases">
        <title>Genomic Encyclopedia of Type Strains, Phase IV (KMG-V): Genome sequencing to study the core and pangenomes of soil and plant-associated prokaryotes.</title>
        <authorList>
            <person name="Whitman W."/>
        </authorList>
    </citation>
    <scope>NUCLEOTIDE SEQUENCE [LARGE SCALE GENOMIC DNA]</scope>
    <source>
        <strain evidence="10">M8UP27</strain>
    </source>
</reference>
<comment type="subcellular location">
    <subcellularLocation>
        <location evidence="1">Cell membrane</location>
        <topology evidence="1">Multi-pass membrane protein</topology>
    </subcellularLocation>
</comment>
<feature type="transmembrane region" description="Helical" evidence="7">
    <location>
        <begin position="500"/>
        <end position="519"/>
    </location>
</feature>
<evidence type="ECO:0000313" key="10">
    <source>
        <dbReference type="EMBL" id="MBB5316542.1"/>
    </source>
</evidence>
<dbReference type="Pfam" id="PF02687">
    <property type="entry name" value="FtsX"/>
    <property type="match status" value="2"/>
</dbReference>
<dbReference type="InterPro" id="IPR025857">
    <property type="entry name" value="MacB_PCD"/>
</dbReference>
<proteinExistence type="inferred from homology"/>
<dbReference type="Pfam" id="PF12704">
    <property type="entry name" value="MacB_PCD"/>
    <property type="match status" value="2"/>
</dbReference>
<dbReference type="InterPro" id="IPR050250">
    <property type="entry name" value="Macrolide_Exporter_MacB"/>
</dbReference>
<feature type="transmembrane region" description="Helical" evidence="7">
    <location>
        <begin position="408"/>
        <end position="429"/>
    </location>
</feature>
<feature type="transmembrane region" description="Helical" evidence="7">
    <location>
        <begin position="767"/>
        <end position="790"/>
    </location>
</feature>
<dbReference type="AlphaFoldDB" id="A0A7W8MQS5"/>
<comment type="similarity">
    <text evidence="6">Belongs to the ABC-4 integral membrane protein family.</text>
</comment>
<organism evidence="10 11">
    <name type="scientific">Tunturiibacter empetritectus</name>
    <dbReference type="NCBI Taxonomy" id="3069691"/>
    <lineage>
        <taxon>Bacteria</taxon>
        <taxon>Pseudomonadati</taxon>
        <taxon>Acidobacteriota</taxon>
        <taxon>Terriglobia</taxon>
        <taxon>Terriglobales</taxon>
        <taxon>Acidobacteriaceae</taxon>
        <taxon>Tunturiibacter</taxon>
    </lineage>
</organism>